<dbReference type="Proteomes" id="UP000233343">
    <property type="component" value="Unassembled WGS sequence"/>
</dbReference>
<sequence>MNREEVVSKIRKNVADKDKELIIKCFEDLRYSSIYFYHLELDLKAKYDDLEFKNEIYHFFSLRLKENILRVTVDQEFKRIYVNKASNSGVERIDEIAVINGKLICDKGEFSLNQVNEYLSDCYAMLFTS</sequence>
<accession>A0A2N0Z9S0</accession>
<evidence type="ECO:0000313" key="2">
    <source>
        <dbReference type="Proteomes" id="UP000233343"/>
    </source>
</evidence>
<dbReference type="AlphaFoldDB" id="A0A2N0Z9S0"/>
<name>A0A2N0Z9S0_9BACI</name>
<evidence type="ECO:0000313" key="1">
    <source>
        <dbReference type="EMBL" id="PKG26264.1"/>
    </source>
</evidence>
<organism evidence="1 2">
    <name type="scientific">Cytobacillus horneckiae</name>
    <dbReference type="NCBI Taxonomy" id="549687"/>
    <lineage>
        <taxon>Bacteria</taxon>
        <taxon>Bacillati</taxon>
        <taxon>Bacillota</taxon>
        <taxon>Bacilli</taxon>
        <taxon>Bacillales</taxon>
        <taxon>Bacillaceae</taxon>
        <taxon>Cytobacillus</taxon>
    </lineage>
</organism>
<comment type="caution">
    <text evidence="1">The sequence shown here is derived from an EMBL/GenBank/DDBJ whole genome shotgun (WGS) entry which is preliminary data.</text>
</comment>
<gene>
    <name evidence="1" type="ORF">CWS20_24840</name>
</gene>
<protein>
    <recommendedName>
        <fullName evidence="3">DUF3942 domain-containing protein</fullName>
    </recommendedName>
</protein>
<reference evidence="1 2" key="1">
    <citation type="journal article" date="2010" name="Int. J. Syst. Evol. Microbiol.">
        <title>Bacillus horneckiae sp. nov., isolated from a spacecraft-assembly clean room.</title>
        <authorList>
            <person name="Vaishampayan P."/>
            <person name="Probst A."/>
            <person name="Krishnamurthi S."/>
            <person name="Ghosh S."/>
            <person name="Osman S."/>
            <person name="McDowall A."/>
            <person name="Ruckmani A."/>
            <person name="Mayilraj S."/>
            <person name="Venkateswaran K."/>
        </authorList>
    </citation>
    <scope>NUCLEOTIDE SEQUENCE [LARGE SCALE GENOMIC DNA]</scope>
    <source>
        <strain evidence="2">1PO1SC</strain>
    </source>
</reference>
<dbReference type="EMBL" id="PISD01000074">
    <property type="protein sequence ID" value="PKG26264.1"/>
    <property type="molecule type" value="Genomic_DNA"/>
</dbReference>
<keyword evidence="2" id="KW-1185">Reference proteome</keyword>
<proteinExistence type="predicted"/>
<dbReference type="RefSeq" id="WP_066193492.1">
    <property type="nucleotide sequence ID" value="NZ_JARMMB010000012.1"/>
</dbReference>
<evidence type="ECO:0008006" key="3">
    <source>
        <dbReference type="Google" id="ProtNLM"/>
    </source>
</evidence>